<gene>
    <name evidence="2" type="ORF">BCR37DRAFT_388080</name>
</gene>
<dbReference type="Proteomes" id="UP000193685">
    <property type="component" value="Unassembled WGS sequence"/>
</dbReference>
<organism evidence="2 3">
    <name type="scientific">Protomyces lactucae-debilis</name>
    <dbReference type="NCBI Taxonomy" id="2754530"/>
    <lineage>
        <taxon>Eukaryota</taxon>
        <taxon>Fungi</taxon>
        <taxon>Dikarya</taxon>
        <taxon>Ascomycota</taxon>
        <taxon>Taphrinomycotina</taxon>
        <taxon>Taphrinomycetes</taxon>
        <taxon>Taphrinales</taxon>
        <taxon>Protomycetaceae</taxon>
        <taxon>Protomyces</taxon>
    </lineage>
</organism>
<evidence type="ECO:0000313" key="2">
    <source>
        <dbReference type="EMBL" id="ORY80336.1"/>
    </source>
</evidence>
<feature type="region of interest" description="Disordered" evidence="1">
    <location>
        <begin position="266"/>
        <end position="297"/>
    </location>
</feature>
<dbReference type="GeneID" id="63787188"/>
<feature type="region of interest" description="Disordered" evidence="1">
    <location>
        <begin position="31"/>
        <end position="56"/>
    </location>
</feature>
<feature type="compositionally biased region" description="Low complexity" evidence="1">
    <location>
        <begin position="386"/>
        <end position="395"/>
    </location>
</feature>
<protein>
    <submittedName>
        <fullName evidence="2">Uncharacterized protein</fullName>
    </submittedName>
</protein>
<sequence>MSLDAFIAQQDRQFDTFRMRYAMQPHIQDAIPSTRPMTDLPGSKPSDASLHSQLKSSASAARITTAILEGFPHERGRPVAVDAPQEMHVTQTPHPRDVAPPLPNDGGGDAKRFSRTSAYAAFREILVHIDDDGKSEIDTLDSQRYSYQQGRDKRSSAPIPIAGGIQIRKLGPAPWQMDDEDSDLEENELRYRATERAVAGLGVSSLQHASTTSLEFAGDVPRSRTASGESDPSLPATATSKHKKKDGQPRKRSVFGFMKRVAGSLSASPASDLGSWSRKGSAGSNKTGETSAPASPIWTTHEEAAAVSMETRSMTPPPAVIHAMPVFTAQQEHVPSTTEKALPAQPLPKSESGQAVHRLIQGAIVFEEPLSRDRLALAPAMSSPVRRIRPSSSVPQLPATFETPSRRSSQEEVEDAVRAQVYDAADDVVQRERAAQHAAMVKKRQQDRMSRMFDHIVMQ</sequence>
<accession>A0A1Y2FAG7</accession>
<evidence type="ECO:0000256" key="1">
    <source>
        <dbReference type="SAM" id="MobiDB-lite"/>
    </source>
</evidence>
<feature type="region of interest" description="Disordered" evidence="1">
    <location>
        <begin position="386"/>
        <end position="413"/>
    </location>
</feature>
<dbReference type="EMBL" id="MCFI01000013">
    <property type="protein sequence ID" value="ORY80336.1"/>
    <property type="molecule type" value="Genomic_DNA"/>
</dbReference>
<reference evidence="2 3" key="1">
    <citation type="submission" date="2016-07" db="EMBL/GenBank/DDBJ databases">
        <title>Pervasive Adenine N6-methylation of Active Genes in Fungi.</title>
        <authorList>
            <consortium name="DOE Joint Genome Institute"/>
            <person name="Mondo S.J."/>
            <person name="Dannebaum R.O."/>
            <person name="Kuo R.C."/>
            <person name="Labutti K."/>
            <person name="Haridas S."/>
            <person name="Kuo A."/>
            <person name="Salamov A."/>
            <person name="Ahrendt S.R."/>
            <person name="Lipzen A."/>
            <person name="Sullivan W."/>
            <person name="Andreopoulos W.B."/>
            <person name="Clum A."/>
            <person name="Lindquist E."/>
            <person name="Daum C."/>
            <person name="Ramamoorthy G.K."/>
            <person name="Gryganskyi A."/>
            <person name="Culley D."/>
            <person name="Magnuson J.K."/>
            <person name="James T.Y."/>
            <person name="O'Malley M.A."/>
            <person name="Stajich J.E."/>
            <person name="Spatafora J.W."/>
            <person name="Visel A."/>
            <person name="Grigoriev I.V."/>
        </authorList>
    </citation>
    <scope>NUCLEOTIDE SEQUENCE [LARGE SCALE GENOMIC DNA]</scope>
    <source>
        <strain evidence="2 3">12-1054</strain>
    </source>
</reference>
<feature type="region of interest" description="Disordered" evidence="1">
    <location>
        <begin position="145"/>
        <end position="165"/>
    </location>
</feature>
<proteinExistence type="predicted"/>
<evidence type="ECO:0000313" key="3">
    <source>
        <dbReference type="Proteomes" id="UP000193685"/>
    </source>
</evidence>
<feature type="compositionally biased region" description="Basic residues" evidence="1">
    <location>
        <begin position="240"/>
        <end position="252"/>
    </location>
</feature>
<keyword evidence="3" id="KW-1185">Reference proteome</keyword>
<name>A0A1Y2FAG7_PROLT</name>
<dbReference type="RefSeq" id="XP_040724224.1">
    <property type="nucleotide sequence ID" value="XM_040870589.1"/>
</dbReference>
<dbReference type="AlphaFoldDB" id="A0A1Y2FAG7"/>
<comment type="caution">
    <text evidence="2">The sequence shown here is derived from an EMBL/GenBank/DDBJ whole genome shotgun (WGS) entry which is preliminary data.</text>
</comment>
<feature type="region of interest" description="Disordered" evidence="1">
    <location>
        <begin position="210"/>
        <end position="252"/>
    </location>
</feature>
<feature type="compositionally biased region" description="Polar residues" evidence="1">
    <location>
        <begin position="282"/>
        <end position="293"/>
    </location>
</feature>